<evidence type="ECO:0008006" key="3">
    <source>
        <dbReference type="Google" id="ProtNLM"/>
    </source>
</evidence>
<dbReference type="EMBL" id="BDMD01000007">
    <property type="protein sequence ID" value="GBF08453.1"/>
    <property type="molecule type" value="Genomic_DNA"/>
</dbReference>
<dbReference type="AlphaFoldDB" id="A0A401H7T3"/>
<sequence length="244" mass="27121">MVEEIKIVSDLSKDELEGATVVTGFRGFGLVGYLVSKHLALSLGSSKRGYILSPIMPPVVIVEDDGPGYPFDIYYSEGKRVLTIVHRANPEREVQDEYLHTLSLWLREMGVGRVILVGGLNVEFMPREEKHGYRWLANRHYKGPKLEAPTMEAGLGVVGPLALLYMYLDYLGVPAAMVLPYSVAERVDYEAAIRGLKVIGGSIIGVEIPTDEIEKMASMQREILETISRMIEGEEEKESGGIYM</sequence>
<name>A0A401H7T3_AERPX</name>
<dbReference type="Pfam" id="PF09754">
    <property type="entry name" value="PAC2"/>
    <property type="match status" value="1"/>
</dbReference>
<proteinExistence type="predicted"/>
<protein>
    <recommendedName>
        <fullName evidence="3">Proteasome assembly chaperone family protein</fullName>
    </recommendedName>
</protein>
<dbReference type="PANTHER" id="PTHR35610">
    <property type="entry name" value="3-ISOPROPYLMALATE DEHYDRATASE-RELATED"/>
    <property type="match status" value="1"/>
</dbReference>
<dbReference type="PANTHER" id="PTHR35610:SF3">
    <property type="entry name" value="PROTEASOME ASSEMBLY CHAPERONE FAMILY PROTEIN"/>
    <property type="match status" value="1"/>
</dbReference>
<dbReference type="RefSeq" id="WP_131159526.1">
    <property type="nucleotide sequence ID" value="NZ_BDMD01000007.1"/>
</dbReference>
<comment type="caution">
    <text evidence="1">The sequence shown here is derived from an EMBL/GenBank/DDBJ whole genome shotgun (WGS) entry which is preliminary data.</text>
</comment>
<dbReference type="InterPro" id="IPR019151">
    <property type="entry name" value="Proteasome_assmbl_chaperone_2"/>
</dbReference>
<dbReference type="OrthoDB" id="35908at2157"/>
<accession>A0A401H7T3</accession>
<evidence type="ECO:0000313" key="1">
    <source>
        <dbReference type="EMBL" id="GBF08453.1"/>
    </source>
</evidence>
<dbReference type="InterPro" id="IPR038389">
    <property type="entry name" value="PSMG2_sf"/>
</dbReference>
<gene>
    <name evidence="1" type="ORF">apy_01780</name>
</gene>
<dbReference type="SUPFAM" id="SSF159659">
    <property type="entry name" value="Cgl1923-like"/>
    <property type="match status" value="1"/>
</dbReference>
<dbReference type="Proteomes" id="UP000291213">
    <property type="component" value="Unassembled WGS sequence"/>
</dbReference>
<reference evidence="1 2" key="1">
    <citation type="submission" date="2017-02" db="EMBL/GenBank/DDBJ databases">
        <title>isolation and characterization of a novel temperate virus Aeropyrum globular virus 1 infecting hyperthermophilic archaeon Aeropyrum.</title>
        <authorList>
            <person name="Yumiya M."/>
            <person name="Yoshida T."/>
            <person name="Sako Y."/>
        </authorList>
    </citation>
    <scope>NUCLEOTIDE SEQUENCE [LARGE SCALE GENOMIC DNA]</scope>
    <source>
        <strain evidence="1 2">YK1-12-2013</strain>
    </source>
</reference>
<dbReference type="Gene3D" id="3.40.50.10900">
    <property type="entry name" value="PAC-like subunit"/>
    <property type="match status" value="1"/>
</dbReference>
<evidence type="ECO:0000313" key="2">
    <source>
        <dbReference type="Proteomes" id="UP000291213"/>
    </source>
</evidence>
<organism evidence="1 2">
    <name type="scientific">Aeropyrum pernix</name>
    <dbReference type="NCBI Taxonomy" id="56636"/>
    <lineage>
        <taxon>Archaea</taxon>
        <taxon>Thermoproteota</taxon>
        <taxon>Thermoprotei</taxon>
        <taxon>Desulfurococcales</taxon>
        <taxon>Desulfurococcaceae</taxon>
        <taxon>Aeropyrum</taxon>
    </lineage>
</organism>